<evidence type="ECO:0000256" key="4">
    <source>
        <dbReference type="SAM" id="Phobius"/>
    </source>
</evidence>
<dbReference type="InterPro" id="IPR045058">
    <property type="entry name" value="GIMA/IAN/Toc"/>
</dbReference>
<keyword evidence="4" id="KW-0812">Transmembrane</keyword>
<dbReference type="InterPro" id="IPR006703">
    <property type="entry name" value="G_AIG1"/>
</dbReference>
<keyword evidence="3" id="KW-0342">GTP-binding</keyword>
<dbReference type="AlphaFoldDB" id="A0ABD0MYU5"/>
<dbReference type="PANTHER" id="PTHR10903:SF188">
    <property type="entry name" value="GTPASE IMAP FAMILY MEMBER 2-LIKE-RELATED"/>
    <property type="match status" value="1"/>
</dbReference>
<dbReference type="Pfam" id="PF04548">
    <property type="entry name" value="AIG1"/>
    <property type="match status" value="3"/>
</dbReference>
<reference evidence="6 7" key="1">
    <citation type="submission" date="2024-05" db="EMBL/GenBank/DDBJ databases">
        <title>Genome sequencing and assembly of Indian major carp, Cirrhinus mrigala (Hamilton, 1822).</title>
        <authorList>
            <person name="Mohindra V."/>
            <person name="Chowdhury L.M."/>
            <person name="Lal K."/>
            <person name="Jena J.K."/>
        </authorList>
    </citation>
    <scope>NUCLEOTIDE SEQUENCE [LARGE SCALE GENOMIC DNA]</scope>
    <source>
        <strain evidence="6">CM1030</strain>
        <tissue evidence="6">Blood</tissue>
    </source>
</reference>
<evidence type="ECO:0000256" key="2">
    <source>
        <dbReference type="ARBA" id="ARBA00022741"/>
    </source>
</evidence>
<feature type="domain" description="AIG1-type G" evidence="5">
    <location>
        <begin position="172"/>
        <end position="365"/>
    </location>
</feature>
<comment type="similarity">
    <text evidence="1">Belongs to the TRAFAC class TrmE-Era-EngA-EngB-Septin-like GTPase superfamily. AIG1/Toc34/Toc159-like paraseptin GTPase family. IAN subfamily.</text>
</comment>
<dbReference type="FunFam" id="3.40.50.300:FF:000366">
    <property type="entry name" value="GTPase, IMAP family member 2"/>
    <property type="match status" value="2"/>
</dbReference>
<dbReference type="Proteomes" id="UP001529510">
    <property type="component" value="Unassembled WGS sequence"/>
</dbReference>
<keyword evidence="2" id="KW-0547">Nucleotide-binding</keyword>
<dbReference type="PROSITE" id="PS51720">
    <property type="entry name" value="G_AIG1"/>
    <property type="match status" value="3"/>
</dbReference>
<evidence type="ECO:0000313" key="7">
    <source>
        <dbReference type="Proteomes" id="UP001529510"/>
    </source>
</evidence>
<comment type="caution">
    <text evidence="6">The sequence shown here is derived from an EMBL/GenBank/DDBJ whole genome shotgun (WGS) entry which is preliminary data.</text>
</comment>
<keyword evidence="4" id="KW-1133">Transmembrane helix</keyword>
<feature type="domain" description="AIG1-type G" evidence="5">
    <location>
        <begin position="372"/>
        <end position="563"/>
    </location>
</feature>
<dbReference type="PANTHER" id="PTHR10903">
    <property type="entry name" value="GTPASE, IMAP FAMILY MEMBER-RELATED"/>
    <property type="match status" value="1"/>
</dbReference>
<dbReference type="GO" id="GO:0005525">
    <property type="term" value="F:GTP binding"/>
    <property type="evidence" value="ECO:0007669"/>
    <property type="project" value="UniProtKB-KW"/>
</dbReference>
<feature type="transmembrane region" description="Helical" evidence="4">
    <location>
        <begin position="606"/>
        <end position="627"/>
    </location>
</feature>
<sequence length="629" mass="71878">MSVTKICQSAEVEIEKKMISVIDTPGLFDTTMSEEDLKNEIVGCTVPGPHAFLLVIKVGRFTEEEKNAVKWIQKNFGEEAAHYTIVVFTHADQLKGRPLPEYISDSNDLQALVNDCGVRFHPFNNEDIRNHSQVDELLEKIERMVEENGRQHYTNEMYKEAQRKLRRDNFWLDIPKIVLLGKTGSESTRTRETIVGQERIDTPNIETCELQEVCVNRKSMKIIDTPGLIDAPEEKIKAEIEKLVYMSAPGPLVFLLIIKLDSRLTEKVKKTEKWCQENFGSEALRHTIILFTDTNHLKGRSLDEYIRDTPDLLAFTERFDGRFHSLDNRDIENRSQVTELLEKIEMMEERNEYRYYMSEMLQVDHMKKKFWSGKPRIVLLGKTGSGKSSTGNTIMDSNSFGRNNSSFLFTKTCEVHEAHVNGKSMEIIDTPGLIDASKNKIKAVRKTFVRKSAPGPHVFLLCIKPDTRTTDEEKNMEKWLLENIGEDALCHTIILFTHADHLVGKSLDKYQSLVNHCDNRFHSFNNLDRDNHNQVSKLLEKIENMAERNGWRYYTNERFKKIIRRMIFWQNLKKKGCDFAQKVGPVGTAGIIAGGIVLGVTEVVLAPALLVAGGILVIGAAVMATIIRD</sequence>
<evidence type="ECO:0000259" key="5">
    <source>
        <dbReference type="PROSITE" id="PS51720"/>
    </source>
</evidence>
<keyword evidence="7" id="KW-1185">Reference proteome</keyword>
<dbReference type="InterPro" id="IPR027417">
    <property type="entry name" value="P-loop_NTPase"/>
</dbReference>
<accession>A0ABD0MYU5</accession>
<proteinExistence type="inferred from homology"/>
<protein>
    <recommendedName>
        <fullName evidence="5">AIG1-type G domain-containing protein</fullName>
    </recommendedName>
</protein>
<dbReference type="Gene3D" id="3.40.50.300">
    <property type="entry name" value="P-loop containing nucleotide triphosphate hydrolases"/>
    <property type="match status" value="3"/>
</dbReference>
<dbReference type="SUPFAM" id="SSF52540">
    <property type="entry name" value="P-loop containing nucleoside triphosphate hydrolases"/>
    <property type="match status" value="3"/>
</dbReference>
<evidence type="ECO:0000256" key="3">
    <source>
        <dbReference type="ARBA" id="ARBA00023134"/>
    </source>
</evidence>
<name>A0ABD0MYU5_CIRMR</name>
<gene>
    <name evidence="6" type="ORF">M9458_050524</name>
</gene>
<organism evidence="6 7">
    <name type="scientific">Cirrhinus mrigala</name>
    <name type="common">Mrigala</name>
    <dbReference type="NCBI Taxonomy" id="683832"/>
    <lineage>
        <taxon>Eukaryota</taxon>
        <taxon>Metazoa</taxon>
        <taxon>Chordata</taxon>
        <taxon>Craniata</taxon>
        <taxon>Vertebrata</taxon>
        <taxon>Euteleostomi</taxon>
        <taxon>Actinopterygii</taxon>
        <taxon>Neopterygii</taxon>
        <taxon>Teleostei</taxon>
        <taxon>Ostariophysi</taxon>
        <taxon>Cypriniformes</taxon>
        <taxon>Cyprinidae</taxon>
        <taxon>Labeoninae</taxon>
        <taxon>Labeonini</taxon>
        <taxon>Cirrhinus</taxon>
    </lineage>
</organism>
<dbReference type="EMBL" id="JAMKFB020000044">
    <property type="protein sequence ID" value="KAL0154166.1"/>
    <property type="molecule type" value="Genomic_DNA"/>
</dbReference>
<evidence type="ECO:0000256" key="1">
    <source>
        <dbReference type="ARBA" id="ARBA00008535"/>
    </source>
</evidence>
<feature type="domain" description="AIG1-type G" evidence="5">
    <location>
        <begin position="1"/>
        <end position="162"/>
    </location>
</feature>
<evidence type="ECO:0000313" key="6">
    <source>
        <dbReference type="EMBL" id="KAL0154166.1"/>
    </source>
</evidence>
<keyword evidence="4" id="KW-0472">Membrane</keyword>
<feature type="transmembrane region" description="Helical" evidence="4">
    <location>
        <begin position="583"/>
        <end position="600"/>
    </location>
</feature>